<reference evidence="1 2" key="1">
    <citation type="submission" date="2018-03" db="EMBL/GenBank/DDBJ databases">
        <title>Genomic Encyclopedia of Type Strains, Phase III (KMG-III): the genomes of soil and plant-associated and newly described type strains.</title>
        <authorList>
            <person name="Whitman W."/>
        </authorList>
    </citation>
    <scope>NUCLEOTIDE SEQUENCE [LARGE SCALE GENOMIC DNA]</scope>
    <source>
        <strain evidence="1 2">CGMCC 4.7067</strain>
    </source>
</reference>
<gene>
    <name evidence="1" type="ORF">B0I28_101685</name>
</gene>
<accession>A0A2T0UWY6</accession>
<evidence type="ECO:0000313" key="2">
    <source>
        <dbReference type="Proteomes" id="UP000238176"/>
    </source>
</evidence>
<sequence>MLATPSAATILTRPLDAECPELRVWPATELLAIFRFHIQEAIDFDVDLRELQGQQRLDLFCEFLTAIGRKVNKPVLMDAEGGDGSHPVLGYEVERNQVVVFAHPVFQPNAPVQNNIEKPDHDNHK</sequence>
<keyword evidence="2" id="KW-1185">Reference proteome</keyword>
<dbReference type="AlphaFoldDB" id="A0A2T0UWY6"/>
<protein>
    <submittedName>
        <fullName evidence="1">Uncharacterized protein</fullName>
    </submittedName>
</protein>
<proteinExistence type="predicted"/>
<name>A0A2T0UWY6_9ACTN</name>
<dbReference type="EMBL" id="PVTJ01000001">
    <property type="protein sequence ID" value="PRY62357.1"/>
    <property type="molecule type" value="Genomic_DNA"/>
</dbReference>
<comment type="caution">
    <text evidence="1">The sequence shown here is derived from an EMBL/GenBank/DDBJ whole genome shotgun (WGS) entry which is preliminary data.</text>
</comment>
<dbReference type="Proteomes" id="UP000238176">
    <property type="component" value="Unassembled WGS sequence"/>
</dbReference>
<evidence type="ECO:0000313" key="1">
    <source>
        <dbReference type="EMBL" id="PRY62357.1"/>
    </source>
</evidence>
<organism evidence="1 2">
    <name type="scientific">Glycomyces artemisiae</name>
    <dbReference type="NCBI Taxonomy" id="1076443"/>
    <lineage>
        <taxon>Bacteria</taxon>
        <taxon>Bacillati</taxon>
        <taxon>Actinomycetota</taxon>
        <taxon>Actinomycetes</taxon>
        <taxon>Glycomycetales</taxon>
        <taxon>Glycomycetaceae</taxon>
        <taxon>Glycomyces</taxon>
    </lineage>
</organism>